<evidence type="ECO:0000313" key="1">
    <source>
        <dbReference type="EMBL" id="MBK5896325.1"/>
    </source>
</evidence>
<organism evidence="1 2">
    <name type="scientific">Catonella massiliensis</name>
    <dbReference type="NCBI Taxonomy" id="2799636"/>
    <lineage>
        <taxon>Bacteria</taxon>
        <taxon>Bacillati</taxon>
        <taxon>Bacillota</taxon>
        <taxon>Clostridia</taxon>
        <taxon>Lachnospirales</taxon>
        <taxon>Lachnospiraceae</taxon>
        <taxon>Catonella</taxon>
    </lineage>
</organism>
<gene>
    <name evidence="1" type="ORF">JJN12_00790</name>
</gene>
<proteinExistence type="predicted"/>
<sequence length="160" mass="18325">MIAFKIVDVKDFMNKLLIGEVFDNFLLVSFEITNYAKITIDGVKNEAWYEDEASGRYVAWKEVRDKISSLLKGDRVPLGIKGVFRLSEENTDKTAAKLGIKDAVEKDYGLFFTLKFEKGEINIVTGVSVTDFLMSKQIGNLWDEDLLKFLKYYQIAVEML</sequence>
<dbReference type="RefSeq" id="WP_208427908.1">
    <property type="nucleotide sequence ID" value="NZ_JAEPRJ010000001.1"/>
</dbReference>
<keyword evidence="2" id="KW-1185">Reference proteome</keyword>
<dbReference type="Proteomes" id="UP000604730">
    <property type="component" value="Unassembled WGS sequence"/>
</dbReference>
<dbReference type="InterPro" id="IPR043779">
    <property type="entry name" value="DUF5721"/>
</dbReference>
<reference evidence="1 2" key="1">
    <citation type="submission" date="2021-01" db="EMBL/GenBank/DDBJ databases">
        <title>Isolation and description of Catonella massiliensis sp. nov., a novel Catonella species, isolated from a stable periodontitis subject.</title>
        <authorList>
            <person name="Antezack A."/>
            <person name="Boxberger M."/>
            <person name="La Scola B."/>
            <person name="Monnet-Corti V."/>
        </authorList>
    </citation>
    <scope>NUCLEOTIDE SEQUENCE [LARGE SCALE GENOMIC DNA]</scope>
    <source>
        <strain evidence="1 2">Marseille-Q4567</strain>
    </source>
</reference>
<protein>
    <submittedName>
        <fullName evidence="1">Uncharacterized protein</fullName>
    </submittedName>
</protein>
<dbReference type="EMBL" id="JAEPRJ010000001">
    <property type="protein sequence ID" value="MBK5896325.1"/>
    <property type="molecule type" value="Genomic_DNA"/>
</dbReference>
<evidence type="ECO:0000313" key="2">
    <source>
        <dbReference type="Proteomes" id="UP000604730"/>
    </source>
</evidence>
<name>A0ABS1IWY7_9FIRM</name>
<dbReference type="Pfam" id="PF18988">
    <property type="entry name" value="DUF5721"/>
    <property type="match status" value="1"/>
</dbReference>
<accession>A0ABS1IWY7</accession>
<comment type="caution">
    <text evidence="1">The sequence shown here is derived from an EMBL/GenBank/DDBJ whole genome shotgun (WGS) entry which is preliminary data.</text>
</comment>